<keyword evidence="2" id="KW-1185">Reference proteome</keyword>
<sequence length="254" mass="26012">MSATLTLATTASGAASEQVQAAIFDCDGLLFDSESVWLAMLADFHARHGMAGADLTPLTGLASDAAAEAVLARLVDAGHPRAAGSQARLRCELQAEFDADYSARLAAGVPQMPGAAELITALAARVPVAVASNGRRVDVRMMLAASGLAEHITRVCTVEDVAAGKPAPDLYLAAARALGVEPAACIAFEDSPVGSQAATAAGMIVTGVNPDAGIELTCRHRLTSLTQVSVSGEPADVAGDSAVQEAWWMLRSRC</sequence>
<dbReference type="InterPro" id="IPR023198">
    <property type="entry name" value="PGP-like_dom2"/>
</dbReference>
<protein>
    <submittedName>
        <fullName evidence="1">HAD family phosphatase</fullName>
    </submittedName>
</protein>
<dbReference type="SFLD" id="SFLDS00003">
    <property type="entry name" value="Haloacid_Dehalogenase"/>
    <property type="match status" value="1"/>
</dbReference>
<dbReference type="CDD" id="cd07505">
    <property type="entry name" value="HAD_BPGM-like"/>
    <property type="match status" value="1"/>
</dbReference>
<dbReference type="PANTHER" id="PTHR43481">
    <property type="entry name" value="FRUCTOSE-1-PHOSPHATE PHOSPHATASE"/>
    <property type="match status" value="1"/>
</dbReference>
<dbReference type="Gene3D" id="1.10.150.240">
    <property type="entry name" value="Putative phosphatase, domain 2"/>
    <property type="match status" value="1"/>
</dbReference>
<dbReference type="SUPFAM" id="SSF56784">
    <property type="entry name" value="HAD-like"/>
    <property type="match status" value="1"/>
</dbReference>
<name>A0ABR8WXR3_9MICO</name>
<gene>
    <name evidence="1" type="ORF">H9634_13940</name>
</gene>
<evidence type="ECO:0000313" key="2">
    <source>
        <dbReference type="Proteomes" id="UP000651517"/>
    </source>
</evidence>
<dbReference type="Proteomes" id="UP000651517">
    <property type="component" value="Unassembled WGS sequence"/>
</dbReference>
<dbReference type="SFLD" id="SFLDG01129">
    <property type="entry name" value="C1.5:_HAD__Beta-PGM__Phosphata"/>
    <property type="match status" value="1"/>
</dbReference>
<reference evidence="1 2" key="1">
    <citation type="submission" date="2020-08" db="EMBL/GenBank/DDBJ databases">
        <title>A Genomic Blueprint of the Chicken Gut Microbiome.</title>
        <authorList>
            <person name="Gilroy R."/>
            <person name="Ravi A."/>
            <person name="Getino M."/>
            <person name="Pursley I."/>
            <person name="Horton D.L."/>
            <person name="Alikhan N.-F."/>
            <person name="Baker D."/>
            <person name="Gharbi K."/>
            <person name="Hall N."/>
            <person name="Watson M."/>
            <person name="Adriaenssens E.M."/>
            <person name="Foster-Nyarko E."/>
            <person name="Jarju S."/>
            <person name="Secka A."/>
            <person name="Antonio M."/>
            <person name="Oren A."/>
            <person name="Chaudhuri R."/>
            <person name="La Ragione R.M."/>
            <person name="Hildebrand F."/>
            <person name="Pallen M.J."/>
        </authorList>
    </citation>
    <scope>NUCLEOTIDE SEQUENCE [LARGE SCALE GENOMIC DNA]</scope>
    <source>
        <strain evidence="1 2">Re57</strain>
    </source>
</reference>
<dbReference type="PRINTS" id="PR00413">
    <property type="entry name" value="HADHALOGNASE"/>
</dbReference>
<organism evidence="1 2">
    <name type="scientific">Brevibacterium gallinarum</name>
    <dbReference type="NCBI Taxonomy" id="2762220"/>
    <lineage>
        <taxon>Bacteria</taxon>
        <taxon>Bacillati</taxon>
        <taxon>Actinomycetota</taxon>
        <taxon>Actinomycetes</taxon>
        <taxon>Micrococcales</taxon>
        <taxon>Brevibacteriaceae</taxon>
        <taxon>Brevibacterium</taxon>
    </lineage>
</organism>
<dbReference type="InterPro" id="IPR036412">
    <property type="entry name" value="HAD-like_sf"/>
</dbReference>
<dbReference type="NCBIfam" id="TIGR01509">
    <property type="entry name" value="HAD-SF-IA-v3"/>
    <property type="match status" value="1"/>
</dbReference>
<dbReference type="InterPro" id="IPR023214">
    <property type="entry name" value="HAD_sf"/>
</dbReference>
<dbReference type="EMBL" id="JACSPY010000022">
    <property type="protein sequence ID" value="MBD8021880.1"/>
    <property type="molecule type" value="Genomic_DNA"/>
</dbReference>
<dbReference type="Pfam" id="PF00702">
    <property type="entry name" value="Hydrolase"/>
    <property type="match status" value="1"/>
</dbReference>
<dbReference type="InterPro" id="IPR051806">
    <property type="entry name" value="HAD-like_SPP"/>
</dbReference>
<evidence type="ECO:0000313" key="1">
    <source>
        <dbReference type="EMBL" id="MBD8021880.1"/>
    </source>
</evidence>
<accession>A0ABR8WXR3</accession>
<dbReference type="Gene3D" id="3.40.50.1000">
    <property type="entry name" value="HAD superfamily/HAD-like"/>
    <property type="match status" value="1"/>
</dbReference>
<dbReference type="RefSeq" id="WP_191727408.1">
    <property type="nucleotide sequence ID" value="NZ_JACSPY010000022.1"/>
</dbReference>
<dbReference type="InterPro" id="IPR006439">
    <property type="entry name" value="HAD-SF_hydro_IA"/>
</dbReference>
<comment type="caution">
    <text evidence="1">The sequence shown here is derived from an EMBL/GenBank/DDBJ whole genome shotgun (WGS) entry which is preliminary data.</text>
</comment>
<proteinExistence type="predicted"/>
<dbReference type="PANTHER" id="PTHR43481:SF4">
    <property type="entry name" value="GLYCEROL-1-PHOSPHATE PHOSPHOHYDROLASE 1-RELATED"/>
    <property type="match status" value="1"/>
</dbReference>